<keyword evidence="11 12" id="KW-0472">Membrane</keyword>
<evidence type="ECO:0000256" key="2">
    <source>
        <dbReference type="ARBA" id="ARBA00007362"/>
    </source>
</evidence>
<evidence type="ECO:0000313" key="14">
    <source>
        <dbReference type="EMBL" id="MBM7631393.1"/>
    </source>
</evidence>
<dbReference type="EMBL" id="JAFBEC010000001">
    <property type="protein sequence ID" value="MBM7631393.1"/>
    <property type="molecule type" value="Genomic_DNA"/>
</dbReference>
<feature type="transmembrane region" description="Helical" evidence="12">
    <location>
        <begin position="95"/>
        <end position="113"/>
    </location>
</feature>
<keyword evidence="6" id="KW-0441">Lipid A biosynthesis</keyword>
<dbReference type="Gene3D" id="1.10.3730.20">
    <property type="match status" value="1"/>
</dbReference>
<feature type="transmembrane region" description="Helical" evidence="12">
    <location>
        <begin position="69"/>
        <end position="88"/>
    </location>
</feature>
<dbReference type="SUPFAM" id="SSF103481">
    <property type="entry name" value="Multidrug resistance efflux transporter EmrE"/>
    <property type="match status" value="1"/>
</dbReference>
<feature type="transmembrane region" description="Helical" evidence="12">
    <location>
        <begin position="39"/>
        <end position="63"/>
    </location>
</feature>
<keyword evidence="9 12" id="KW-1133">Transmembrane helix</keyword>
<dbReference type="RefSeq" id="WP_204695534.1">
    <property type="nucleotide sequence ID" value="NZ_JAFBEC010000001.1"/>
</dbReference>
<evidence type="ECO:0000256" key="11">
    <source>
        <dbReference type="ARBA" id="ARBA00023136"/>
    </source>
</evidence>
<evidence type="ECO:0000256" key="3">
    <source>
        <dbReference type="ARBA" id="ARBA00022475"/>
    </source>
</evidence>
<evidence type="ECO:0000256" key="8">
    <source>
        <dbReference type="ARBA" id="ARBA00022985"/>
    </source>
</evidence>
<comment type="subcellular location">
    <subcellularLocation>
        <location evidence="1">Cell membrane</location>
        <topology evidence="1">Multi-pass membrane protein</topology>
    </subcellularLocation>
</comment>
<evidence type="ECO:0000256" key="6">
    <source>
        <dbReference type="ARBA" id="ARBA00022556"/>
    </source>
</evidence>
<feature type="domain" description="EamA" evidence="13">
    <location>
        <begin position="13"/>
        <end position="110"/>
    </location>
</feature>
<dbReference type="Proteomes" id="UP000741863">
    <property type="component" value="Unassembled WGS sequence"/>
</dbReference>
<feature type="transmembrane region" description="Helical" evidence="12">
    <location>
        <begin position="12"/>
        <end position="32"/>
    </location>
</feature>
<name>A0ABS2P978_9BACL</name>
<protein>
    <submittedName>
        <fullName evidence="14">Membrane protein</fullName>
    </submittedName>
</protein>
<dbReference type="Pfam" id="PF00892">
    <property type="entry name" value="EamA"/>
    <property type="match status" value="1"/>
</dbReference>
<keyword evidence="3" id="KW-1003">Cell membrane</keyword>
<proteinExistence type="inferred from homology"/>
<accession>A0ABS2P978</accession>
<keyword evidence="7 12" id="KW-0812">Transmembrane</keyword>
<evidence type="ECO:0000259" key="13">
    <source>
        <dbReference type="Pfam" id="PF00892"/>
    </source>
</evidence>
<organism evidence="14 15">
    <name type="scientific">Geomicrobium sediminis</name>
    <dbReference type="NCBI Taxonomy" id="1347788"/>
    <lineage>
        <taxon>Bacteria</taxon>
        <taxon>Bacillati</taxon>
        <taxon>Bacillota</taxon>
        <taxon>Bacilli</taxon>
        <taxon>Bacillales</taxon>
        <taxon>Geomicrobium</taxon>
    </lineage>
</organism>
<evidence type="ECO:0000256" key="9">
    <source>
        <dbReference type="ARBA" id="ARBA00022989"/>
    </source>
</evidence>
<dbReference type="InterPro" id="IPR000390">
    <property type="entry name" value="Small_drug/metabolite_transptr"/>
</dbReference>
<sequence length="115" mass="12396">MNLFQHSLSKNRWGIVLMLFASLCTAIGQLLWKLSNADLNGYLVIGFLFYGAGAILMIVAFRYGSLSVLHPLLSIGYVIAVLLGVFILQEEITSLNIVGTLLIMVGATLIGGGDH</sequence>
<evidence type="ECO:0000256" key="4">
    <source>
        <dbReference type="ARBA" id="ARBA00022516"/>
    </source>
</evidence>
<comment type="similarity">
    <text evidence="2">Belongs to the EamA transporter family.</text>
</comment>
<evidence type="ECO:0000256" key="5">
    <source>
        <dbReference type="ARBA" id="ARBA00022519"/>
    </source>
</evidence>
<keyword evidence="10" id="KW-0443">Lipid metabolism</keyword>
<dbReference type="PANTHER" id="PTHR30561">
    <property type="entry name" value="SMR FAMILY PROTON-DEPENDENT DRUG EFFLUX TRANSPORTER SUGE"/>
    <property type="match status" value="1"/>
</dbReference>
<evidence type="ECO:0000256" key="10">
    <source>
        <dbReference type="ARBA" id="ARBA00023098"/>
    </source>
</evidence>
<gene>
    <name evidence="14" type="ORF">JOD17_000484</name>
</gene>
<dbReference type="PANTHER" id="PTHR30561:SF9">
    <property type="entry name" value="4-AMINO-4-DEOXY-L-ARABINOSE-PHOSPHOUNDECAPRENOL FLIPPASE SUBUNIT ARNF-RELATED"/>
    <property type="match status" value="1"/>
</dbReference>
<reference evidence="14 15" key="1">
    <citation type="submission" date="2021-01" db="EMBL/GenBank/DDBJ databases">
        <title>Genomic Encyclopedia of Type Strains, Phase IV (KMG-IV): sequencing the most valuable type-strain genomes for metagenomic binning, comparative biology and taxonomic classification.</title>
        <authorList>
            <person name="Goeker M."/>
        </authorList>
    </citation>
    <scope>NUCLEOTIDE SEQUENCE [LARGE SCALE GENOMIC DNA]</scope>
    <source>
        <strain evidence="14 15">DSM 25540</strain>
    </source>
</reference>
<evidence type="ECO:0000256" key="1">
    <source>
        <dbReference type="ARBA" id="ARBA00004651"/>
    </source>
</evidence>
<evidence type="ECO:0000256" key="12">
    <source>
        <dbReference type="SAM" id="Phobius"/>
    </source>
</evidence>
<comment type="caution">
    <text evidence="14">The sequence shown here is derived from an EMBL/GenBank/DDBJ whole genome shotgun (WGS) entry which is preliminary data.</text>
</comment>
<dbReference type="InterPro" id="IPR000620">
    <property type="entry name" value="EamA_dom"/>
</dbReference>
<keyword evidence="5" id="KW-0997">Cell inner membrane</keyword>
<evidence type="ECO:0000313" key="15">
    <source>
        <dbReference type="Proteomes" id="UP000741863"/>
    </source>
</evidence>
<keyword evidence="8" id="KW-0448">Lipopolysaccharide biosynthesis</keyword>
<keyword evidence="15" id="KW-1185">Reference proteome</keyword>
<evidence type="ECO:0000256" key="7">
    <source>
        <dbReference type="ARBA" id="ARBA00022692"/>
    </source>
</evidence>
<keyword evidence="4" id="KW-0444">Lipid biosynthesis</keyword>
<dbReference type="InterPro" id="IPR037185">
    <property type="entry name" value="EmrE-like"/>
</dbReference>